<dbReference type="Proteomes" id="UP001358586">
    <property type="component" value="Chromosome 12"/>
</dbReference>
<evidence type="ECO:0000256" key="2">
    <source>
        <dbReference type="ARBA" id="ARBA00023015"/>
    </source>
</evidence>
<comment type="caution">
    <text evidence="8">The sequence shown here is derived from an EMBL/GenBank/DDBJ whole genome shotgun (WGS) entry which is preliminary data.</text>
</comment>
<evidence type="ECO:0000313" key="8">
    <source>
        <dbReference type="EMBL" id="KAK5775180.1"/>
    </source>
</evidence>
<evidence type="ECO:0000256" key="3">
    <source>
        <dbReference type="ARBA" id="ARBA00023125"/>
    </source>
</evidence>
<evidence type="ECO:0000256" key="6">
    <source>
        <dbReference type="SAM" id="MobiDB-lite"/>
    </source>
</evidence>
<keyword evidence="3" id="KW-0238">DNA-binding</keyword>
<evidence type="ECO:0000256" key="5">
    <source>
        <dbReference type="ARBA" id="ARBA00023242"/>
    </source>
</evidence>
<feature type="compositionally biased region" description="Polar residues" evidence="6">
    <location>
        <begin position="558"/>
        <end position="575"/>
    </location>
</feature>
<dbReference type="Gene3D" id="2.40.330.10">
    <property type="entry name" value="DNA-binding pseudobarrel domain"/>
    <property type="match status" value="3"/>
</dbReference>
<feature type="compositionally biased region" description="Polar residues" evidence="6">
    <location>
        <begin position="207"/>
        <end position="234"/>
    </location>
</feature>
<protein>
    <recommendedName>
        <fullName evidence="7">TF-B3 domain-containing protein</fullName>
    </recommendedName>
</protein>
<reference evidence="8 9" key="1">
    <citation type="submission" date="2023-03" db="EMBL/GenBank/DDBJ databases">
        <title>WGS of Gossypium arboreum.</title>
        <authorList>
            <person name="Yu D."/>
        </authorList>
    </citation>
    <scope>NUCLEOTIDE SEQUENCE [LARGE SCALE GENOMIC DNA]</scope>
    <source>
        <tissue evidence="8">Leaf</tissue>
    </source>
</reference>
<dbReference type="InterPro" id="IPR015300">
    <property type="entry name" value="DNA-bd_pseudobarrel_sf"/>
</dbReference>
<sequence>MIEHTLQQASTMFTSKTPHFFKVILQETLRDGILGIPRKFVRKYGNQLSSPVKLEVPSGAIWQVELAKTDERVRLQNGWREFAEHYSLELGSFVVFRYEGNDHFHVLIFDKSASETEYPHTSTEGNDGDDHVSVEICDDVSASRKNKEKPDLPCSLPQKKISTDSKLKNSSSHISLDEPCSIKNKLRNLKKNENSSSSTGRVDAQRSIGNTDGTRSLVSDTNSSSQERCPSGSTELKDSKFQKRKKRVDSQYSKKDLRDEFICSAKHDNGGVSGACGCLKPDLIGRTQPLAPTEKQRAADIVSWSSSRLVSRKSKEKSHLPCPLPQKKMRIDSSNQHGQNSKLKVLSSGTSPDAQRTVKTKAFSCVQRLAAIEKAHAVQIASAFESTENPIFMIVMQPSYVRGTCRMFIPSDFARKFLTVHKSNLTLCNSTGKTWHAKLYHPANKKPNAHLCGGWREFVEDNHLNVGDICVFELIKHPEILMKVQIYPVVKNASKASGQQALGSIVSRVKTRSLVSDAEPNCQQSPSSSSESKDLTDSHIKTLHDSPLDQKTKKKLTRSSAQPCKMTRTSLSGSIQAKGIKHEKGKSLNFQYSTEELGGGLKNSAKGDSGRKSGARRCLKPDPVYQKQRACTGGGAFRTSNPSFSVVIHPSHIGSCSTVHIPEEFGKRYLKKNGEMMLRVADGRSWNVEYERIGTNKGRKAGFGEFAYNVLLVGYELQFGNGSELGIFDKMERKLGGVWKLYSLTYYLRIRTAWANGIGVCQAMWDTWTSTRESARPFGVTRANPLGRVKQYFELVPRVTSFTRNERRLAVRSVRSELDYIT</sequence>
<organism evidence="8 9">
    <name type="scientific">Gossypium arboreum</name>
    <name type="common">Tree cotton</name>
    <name type="synonym">Gossypium nanking</name>
    <dbReference type="NCBI Taxonomy" id="29729"/>
    <lineage>
        <taxon>Eukaryota</taxon>
        <taxon>Viridiplantae</taxon>
        <taxon>Streptophyta</taxon>
        <taxon>Embryophyta</taxon>
        <taxon>Tracheophyta</taxon>
        <taxon>Spermatophyta</taxon>
        <taxon>Magnoliopsida</taxon>
        <taxon>eudicotyledons</taxon>
        <taxon>Gunneridae</taxon>
        <taxon>Pentapetalae</taxon>
        <taxon>rosids</taxon>
        <taxon>malvids</taxon>
        <taxon>Malvales</taxon>
        <taxon>Malvaceae</taxon>
        <taxon>Malvoideae</taxon>
        <taxon>Gossypium</taxon>
    </lineage>
</organism>
<feature type="compositionally biased region" description="Polar residues" evidence="6">
    <location>
        <begin position="332"/>
        <end position="352"/>
    </location>
</feature>
<dbReference type="InterPro" id="IPR050655">
    <property type="entry name" value="Plant_B3_domain"/>
</dbReference>
<feature type="domain" description="TF-B3" evidence="7">
    <location>
        <begin position="392"/>
        <end position="490"/>
    </location>
</feature>
<proteinExistence type="predicted"/>
<dbReference type="Pfam" id="PF02362">
    <property type="entry name" value="B3"/>
    <property type="match status" value="2"/>
</dbReference>
<feature type="region of interest" description="Disordered" evidence="6">
    <location>
        <begin position="142"/>
        <end position="251"/>
    </location>
</feature>
<feature type="compositionally biased region" description="Basic and acidic residues" evidence="6">
    <location>
        <begin position="531"/>
        <end position="551"/>
    </location>
</feature>
<dbReference type="SUPFAM" id="SSF101936">
    <property type="entry name" value="DNA-binding pseudobarrel domain"/>
    <property type="match status" value="3"/>
</dbReference>
<dbReference type="EMBL" id="JARKNE010000012">
    <property type="protein sequence ID" value="KAK5775180.1"/>
    <property type="molecule type" value="Genomic_DNA"/>
</dbReference>
<gene>
    <name evidence="8" type="ORF">PVK06_043049</name>
</gene>
<name>A0ABR0MMP0_GOSAR</name>
<accession>A0ABR0MMP0</accession>
<keyword evidence="4" id="KW-0804">Transcription</keyword>
<feature type="region of interest" description="Disordered" evidence="6">
    <location>
        <begin position="516"/>
        <end position="580"/>
    </location>
</feature>
<dbReference type="PANTHER" id="PTHR31920">
    <property type="entry name" value="B3 DOMAIN-CONTAINING"/>
    <property type="match status" value="1"/>
</dbReference>
<dbReference type="InterPro" id="IPR003340">
    <property type="entry name" value="B3_DNA-bd"/>
</dbReference>
<dbReference type="SMART" id="SM01019">
    <property type="entry name" value="B3"/>
    <property type="match status" value="3"/>
</dbReference>
<dbReference type="PROSITE" id="PS50863">
    <property type="entry name" value="B3"/>
    <property type="match status" value="2"/>
</dbReference>
<comment type="subcellular location">
    <subcellularLocation>
        <location evidence="1">Nucleus</location>
    </subcellularLocation>
</comment>
<evidence type="ECO:0000256" key="1">
    <source>
        <dbReference type="ARBA" id="ARBA00004123"/>
    </source>
</evidence>
<dbReference type="CDD" id="cd10017">
    <property type="entry name" value="B3_DNA"/>
    <property type="match status" value="3"/>
</dbReference>
<keyword evidence="2" id="KW-0805">Transcription regulation</keyword>
<dbReference type="PANTHER" id="PTHR31920:SF108">
    <property type="entry name" value="B3 DOMAIN-CONTAINING TRANSCRIPTION FACTOR VRN1-LIKE"/>
    <property type="match status" value="1"/>
</dbReference>
<evidence type="ECO:0000313" key="9">
    <source>
        <dbReference type="Proteomes" id="UP001358586"/>
    </source>
</evidence>
<feature type="domain" description="TF-B3" evidence="7">
    <location>
        <begin position="19"/>
        <end position="112"/>
    </location>
</feature>
<keyword evidence="9" id="KW-1185">Reference proteome</keyword>
<feature type="region of interest" description="Disordered" evidence="6">
    <location>
        <begin position="315"/>
        <end position="352"/>
    </location>
</feature>
<evidence type="ECO:0000256" key="4">
    <source>
        <dbReference type="ARBA" id="ARBA00023163"/>
    </source>
</evidence>
<keyword evidence="5" id="KW-0539">Nucleus</keyword>
<evidence type="ECO:0000259" key="7">
    <source>
        <dbReference type="PROSITE" id="PS50863"/>
    </source>
</evidence>